<dbReference type="EMBL" id="JBIMZQ010000018">
    <property type="protein sequence ID" value="KAL3666182.1"/>
    <property type="molecule type" value="Genomic_DNA"/>
</dbReference>
<protein>
    <submittedName>
        <fullName evidence="2">Uncharacterized protein</fullName>
    </submittedName>
</protein>
<evidence type="ECO:0000313" key="3">
    <source>
        <dbReference type="Proteomes" id="UP001632037"/>
    </source>
</evidence>
<dbReference type="AlphaFoldDB" id="A0ABD3FGW2"/>
<keyword evidence="3" id="KW-1185">Reference proteome</keyword>
<evidence type="ECO:0000256" key="1">
    <source>
        <dbReference type="SAM" id="MobiDB-lite"/>
    </source>
</evidence>
<name>A0ABD3FGW2_9STRA</name>
<accession>A0ABD3FGW2</accession>
<organism evidence="2 3">
    <name type="scientific">Phytophthora oleae</name>
    <dbReference type="NCBI Taxonomy" id="2107226"/>
    <lineage>
        <taxon>Eukaryota</taxon>
        <taxon>Sar</taxon>
        <taxon>Stramenopiles</taxon>
        <taxon>Oomycota</taxon>
        <taxon>Peronosporomycetes</taxon>
        <taxon>Peronosporales</taxon>
        <taxon>Peronosporaceae</taxon>
        <taxon>Phytophthora</taxon>
    </lineage>
</organism>
<feature type="region of interest" description="Disordered" evidence="1">
    <location>
        <begin position="1"/>
        <end position="31"/>
    </location>
</feature>
<sequence>MDNDSVNVKEEQPILLSDEEGEAVTTGESSADEEALMIVPAEFQTARSYDDDDDPTLPRHPVVGLLESLRTENADEIRFVEILEAIIQDLELSTAWAIVEREGLLTFMELVWKNYSEACTIHALELLQSIAGLSPDFVATLIRVQKGWFRSANSFCRNRMIDRVQSNLQRYGSIDHSPGDLHSDTLLSGSVCQR</sequence>
<comment type="caution">
    <text evidence="2">The sequence shown here is derived from an EMBL/GenBank/DDBJ whole genome shotgun (WGS) entry which is preliminary data.</text>
</comment>
<gene>
    <name evidence="2" type="ORF">V7S43_008970</name>
</gene>
<evidence type="ECO:0000313" key="2">
    <source>
        <dbReference type="EMBL" id="KAL3666182.1"/>
    </source>
</evidence>
<proteinExistence type="predicted"/>
<dbReference type="Proteomes" id="UP001632037">
    <property type="component" value="Unassembled WGS sequence"/>
</dbReference>
<reference evidence="2 3" key="1">
    <citation type="submission" date="2024-09" db="EMBL/GenBank/DDBJ databases">
        <title>Genome sequencing and assembly of Phytophthora oleae, isolate VK10A, causative agent of rot of olive drupes.</title>
        <authorList>
            <person name="Conti Taguali S."/>
            <person name="Riolo M."/>
            <person name="La Spada F."/>
            <person name="Cacciola S.O."/>
            <person name="Dionisio G."/>
        </authorList>
    </citation>
    <scope>NUCLEOTIDE SEQUENCE [LARGE SCALE GENOMIC DNA]</scope>
    <source>
        <strain evidence="2 3">VK10A</strain>
    </source>
</reference>